<feature type="transmembrane region" description="Helical" evidence="13">
    <location>
        <begin position="103"/>
        <end position="123"/>
    </location>
</feature>
<dbReference type="PIRSF" id="PIRSF000178">
    <property type="entry name" value="SDH_cyt_b560"/>
    <property type="match status" value="1"/>
</dbReference>
<reference evidence="14 15" key="1">
    <citation type="submission" date="2019-03" db="EMBL/GenBank/DDBJ databases">
        <title>Genomic Encyclopedia of Type Strains, Phase IV (KMG-IV): sequencing the most valuable type-strain genomes for metagenomic binning, comparative biology and taxonomic classification.</title>
        <authorList>
            <person name="Goeker M."/>
        </authorList>
    </citation>
    <scope>NUCLEOTIDE SEQUENCE [LARGE SCALE GENOMIC DNA]</scope>
    <source>
        <strain evidence="14 15">DSM 23344</strain>
    </source>
</reference>
<dbReference type="PANTHER" id="PTHR10978">
    <property type="entry name" value="SUCCINATE DEHYDROGENASE CYTOCHROME B560 SUBUNIT"/>
    <property type="match status" value="1"/>
</dbReference>
<dbReference type="SUPFAM" id="SSF81343">
    <property type="entry name" value="Fumarate reductase respiratory complex transmembrane subunits"/>
    <property type="match status" value="1"/>
</dbReference>
<dbReference type="Proteomes" id="UP000294980">
    <property type="component" value="Unassembled WGS sequence"/>
</dbReference>
<dbReference type="InterPro" id="IPR014314">
    <property type="entry name" value="Succ_DH_cytb556"/>
</dbReference>
<feature type="transmembrane region" description="Helical" evidence="13">
    <location>
        <begin position="20"/>
        <end position="44"/>
    </location>
</feature>
<dbReference type="OrthoDB" id="9799441at2"/>
<evidence type="ECO:0000256" key="3">
    <source>
        <dbReference type="ARBA" id="ARBA00007244"/>
    </source>
</evidence>
<evidence type="ECO:0000256" key="9">
    <source>
        <dbReference type="ARBA" id="ARBA00023004"/>
    </source>
</evidence>
<dbReference type="CDD" id="cd03499">
    <property type="entry name" value="SQR_TypeC_SdhC"/>
    <property type="match status" value="1"/>
</dbReference>
<sequence>MKDNRPVNLDIGSMRLPITAWASITHRASGVFLFVASVLMLWALDRSLRSPESFARLAEVLSGGAVRLVLWLVATGLLYHSIAGVRHLIMDAGIGESMAGGVLGARLVIASTFVLSLILGVWLW</sequence>
<evidence type="ECO:0000256" key="13">
    <source>
        <dbReference type="SAM" id="Phobius"/>
    </source>
</evidence>
<organism evidence="14 15">
    <name type="scientific">Chromatocurvus halotolerans</name>
    <dbReference type="NCBI Taxonomy" id="1132028"/>
    <lineage>
        <taxon>Bacteria</taxon>
        <taxon>Pseudomonadati</taxon>
        <taxon>Pseudomonadota</taxon>
        <taxon>Gammaproteobacteria</taxon>
        <taxon>Cellvibrionales</taxon>
        <taxon>Halieaceae</taxon>
        <taxon>Chromatocurvus</taxon>
    </lineage>
</organism>
<gene>
    <name evidence="14" type="ORF">EV688_102270</name>
</gene>
<evidence type="ECO:0000256" key="4">
    <source>
        <dbReference type="ARBA" id="ARBA00020076"/>
    </source>
</evidence>
<name>A0A4R2KVG6_9GAMM</name>
<feature type="transmembrane region" description="Helical" evidence="13">
    <location>
        <begin position="65"/>
        <end position="83"/>
    </location>
</feature>
<keyword evidence="7 12" id="KW-0479">Metal-binding</keyword>
<evidence type="ECO:0000256" key="12">
    <source>
        <dbReference type="PIRSR" id="PIRSR000178-1"/>
    </source>
</evidence>
<evidence type="ECO:0000313" key="14">
    <source>
        <dbReference type="EMBL" id="TCO77813.1"/>
    </source>
</evidence>
<evidence type="ECO:0000256" key="8">
    <source>
        <dbReference type="ARBA" id="ARBA00022989"/>
    </source>
</evidence>
<dbReference type="PROSITE" id="PS01000">
    <property type="entry name" value="SDH_CYT_1"/>
    <property type="match status" value="1"/>
</dbReference>
<keyword evidence="15" id="KW-1185">Reference proteome</keyword>
<accession>A0A4R2KVG6</accession>
<dbReference type="Pfam" id="PF01127">
    <property type="entry name" value="Sdh_cyt"/>
    <property type="match status" value="1"/>
</dbReference>
<keyword evidence="10 13" id="KW-0472">Membrane</keyword>
<dbReference type="GO" id="GO:0006099">
    <property type="term" value="P:tricarboxylic acid cycle"/>
    <property type="evidence" value="ECO:0007669"/>
    <property type="project" value="InterPro"/>
</dbReference>
<evidence type="ECO:0000256" key="6">
    <source>
        <dbReference type="ARBA" id="ARBA00022692"/>
    </source>
</evidence>
<evidence type="ECO:0000256" key="5">
    <source>
        <dbReference type="ARBA" id="ARBA00022617"/>
    </source>
</evidence>
<dbReference type="InterPro" id="IPR018495">
    <property type="entry name" value="Succ_DH_cyt_bsu_CS"/>
</dbReference>
<dbReference type="PROSITE" id="PS01001">
    <property type="entry name" value="SDH_CYT_2"/>
    <property type="match status" value="1"/>
</dbReference>
<dbReference type="GO" id="GO:0046872">
    <property type="term" value="F:metal ion binding"/>
    <property type="evidence" value="ECO:0007669"/>
    <property type="project" value="UniProtKB-KW"/>
</dbReference>
<keyword evidence="8 13" id="KW-1133">Transmembrane helix</keyword>
<feature type="binding site" description="axial binding residue" evidence="12">
    <location>
        <position position="80"/>
    </location>
    <ligand>
        <name>heme</name>
        <dbReference type="ChEBI" id="CHEBI:30413"/>
        <note>ligand shared with second transmembrane subunit</note>
    </ligand>
    <ligandPart>
        <name>Fe</name>
        <dbReference type="ChEBI" id="CHEBI:18248"/>
    </ligandPart>
</feature>
<comment type="cofactor">
    <cofactor evidence="12">
        <name>heme</name>
        <dbReference type="ChEBI" id="CHEBI:30413"/>
    </cofactor>
    <text evidence="12">The heme is bound between the two transmembrane subunits.</text>
</comment>
<dbReference type="InterPro" id="IPR034804">
    <property type="entry name" value="SQR/QFR_C/D"/>
</dbReference>
<comment type="subcellular location">
    <subcellularLocation>
        <location evidence="2">Membrane</location>
        <topology evidence="2">Multi-pass membrane protein</topology>
    </subcellularLocation>
</comment>
<dbReference type="EMBL" id="SLWX01000002">
    <property type="protein sequence ID" value="TCO77813.1"/>
    <property type="molecule type" value="Genomic_DNA"/>
</dbReference>
<protein>
    <recommendedName>
        <fullName evidence="4">Succinate dehydrogenase cytochrome b556 subunit</fullName>
    </recommendedName>
</protein>
<dbReference type="InterPro" id="IPR000701">
    <property type="entry name" value="SuccDH_FuR_B_TM-su"/>
</dbReference>
<dbReference type="PANTHER" id="PTHR10978:SF5">
    <property type="entry name" value="SUCCINATE DEHYDROGENASE CYTOCHROME B560 SUBUNIT, MITOCHONDRIAL"/>
    <property type="match status" value="1"/>
</dbReference>
<evidence type="ECO:0000256" key="11">
    <source>
        <dbReference type="ARBA" id="ARBA00025912"/>
    </source>
</evidence>
<keyword evidence="9 12" id="KW-0408">Iron</keyword>
<dbReference type="Gene3D" id="1.20.1300.10">
    <property type="entry name" value="Fumarate reductase/succinate dehydrogenase, transmembrane subunit"/>
    <property type="match status" value="1"/>
</dbReference>
<evidence type="ECO:0000256" key="7">
    <source>
        <dbReference type="ARBA" id="ARBA00022723"/>
    </source>
</evidence>
<comment type="caution">
    <text evidence="14">The sequence shown here is derived from an EMBL/GenBank/DDBJ whole genome shotgun (WGS) entry which is preliminary data.</text>
</comment>
<dbReference type="AlphaFoldDB" id="A0A4R2KVG6"/>
<dbReference type="NCBIfam" id="TIGR02970">
    <property type="entry name" value="succ_dehyd_cytB"/>
    <property type="match status" value="1"/>
</dbReference>
<evidence type="ECO:0000256" key="1">
    <source>
        <dbReference type="ARBA" id="ARBA00004050"/>
    </source>
</evidence>
<dbReference type="GO" id="GO:0005886">
    <property type="term" value="C:plasma membrane"/>
    <property type="evidence" value="ECO:0007669"/>
    <property type="project" value="TreeGrafter"/>
</dbReference>
<comment type="subunit">
    <text evidence="11">Part of an enzyme complex containing four subunits: a flavoprotein, an iron-sulfur protein, plus two membrane-anchoring proteins, SdhC and SdhD. The complex can form homotrimers.</text>
</comment>
<keyword evidence="6 13" id="KW-0812">Transmembrane</keyword>
<keyword evidence="5 12" id="KW-0349">Heme</keyword>
<evidence type="ECO:0000256" key="10">
    <source>
        <dbReference type="ARBA" id="ARBA00023136"/>
    </source>
</evidence>
<comment type="similarity">
    <text evidence="3">Belongs to the cytochrome b560 family.</text>
</comment>
<proteinExistence type="inferred from homology"/>
<dbReference type="GO" id="GO:0009055">
    <property type="term" value="F:electron transfer activity"/>
    <property type="evidence" value="ECO:0007669"/>
    <property type="project" value="InterPro"/>
</dbReference>
<evidence type="ECO:0000256" key="2">
    <source>
        <dbReference type="ARBA" id="ARBA00004141"/>
    </source>
</evidence>
<comment type="function">
    <text evidence="1">Membrane-anchoring subunit of succinate dehydrogenase (SDH).</text>
</comment>
<dbReference type="RefSeq" id="WP_117314676.1">
    <property type="nucleotide sequence ID" value="NZ_QQSW01000001.1"/>
</dbReference>
<evidence type="ECO:0000313" key="15">
    <source>
        <dbReference type="Proteomes" id="UP000294980"/>
    </source>
</evidence>